<accession>A0ABY2SR64</accession>
<keyword evidence="2" id="KW-1185">Reference proteome</keyword>
<comment type="caution">
    <text evidence="1">The sequence shown here is derived from an EMBL/GenBank/DDBJ whole genome shotgun (WGS) entry which is preliminary data.</text>
</comment>
<sequence length="243" mass="27772">MMDYEECLCKNGYAFIPGTWYEKIHMQNSSTNENSEDGIKHILHQYGELTPDPYSPGSRLRAYAQCRINGSGDLFFGHFEPYLQTKAYNPDTGGIIRSYPLISNEVLENELFQLLVTDDIRFVRKYSEIGDPVEAIIGIHLFRYFATSSAPAFSSPVWLHKDDEDVVFIHLLSLSDNAMGGDNIIATDGRHIERVMRLEEPLDTFVVNHAKLHAVTPIWCKEINGQESHCTRDIILVTFQKRK</sequence>
<protein>
    <recommendedName>
        <fullName evidence="3">2-oxoglutarate-Fe(II)-dependent oxygenase superfamily protein</fullName>
    </recommendedName>
</protein>
<dbReference type="Gene3D" id="2.60.120.620">
    <property type="entry name" value="q2cbj1_9rhob like domain"/>
    <property type="match status" value="1"/>
</dbReference>
<dbReference type="EMBL" id="SZPQ01000011">
    <property type="protein sequence ID" value="TKI06519.1"/>
    <property type="molecule type" value="Genomic_DNA"/>
</dbReference>
<organism evidence="1 2">
    <name type="scientific">Martelella alba</name>
    <dbReference type="NCBI Taxonomy" id="2590451"/>
    <lineage>
        <taxon>Bacteria</taxon>
        <taxon>Pseudomonadati</taxon>
        <taxon>Pseudomonadota</taxon>
        <taxon>Alphaproteobacteria</taxon>
        <taxon>Hyphomicrobiales</taxon>
        <taxon>Aurantimonadaceae</taxon>
        <taxon>Martelella</taxon>
    </lineage>
</organism>
<proteinExistence type="predicted"/>
<evidence type="ECO:0000313" key="1">
    <source>
        <dbReference type="EMBL" id="TKI06519.1"/>
    </source>
</evidence>
<evidence type="ECO:0008006" key="3">
    <source>
        <dbReference type="Google" id="ProtNLM"/>
    </source>
</evidence>
<dbReference type="Pfam" id="PF10014">
    <property type="entry name" value="2OG-Fe_Oxy_2"/>
    <property type="match status" value="1"/>
</dbReference>
<dbReference type="Proteomes" id="UP000305202">
    <property type="component" value="Unassembled WGS sequence"/>
</dbReference>
<reference evidence="1 2" key="1">
    <citation type="submission" date="2019-04" db="EMBL/GenBank/DDBJ databases">
        <authorList>
            <person name="Li M."/>
            <person name="Gao C."/>
        </authorList>
    </citation>
    <scope>NUCLEOTIDE SEQUENCE [LARGE SCALE GENOMIC DNA]</scope>
    <source>
        <strain evidence="1 2">BGMRC 2031</strain>
    </source>
</reference>
<dbReference type="InterPro" id="IPR018724">
    <property type="entry name" value="2OG-Fe_dioxygenase"/>
</dbReference>
<gene>
    <name evidence="1" type="ORF">FCN80_09695</name>
</gene>
<evidence type="ECO:0000313" key="2">
    <source>
        <dbReference type="Proteomes" id="UP000305202"/>
    </source>
</evidence>
<name>A0ABY2SR64_9HYPH</name>